<dbReference type="SUPFAM" id="SSF52833">
    <property type="entry name" value="Thioredoxin-like"/>
    <property type="match status" value="1"/>
</dbReference>
<feature type="domain" description="Thioredoxin" evidence="2">
    <location>
        <begin position="14"/>
        <end position="158"/>
    </location>
</feature>
<dbReference type="KEGG" id="pdq:CL55_00005890"/>
<feature type="signal peptide" evidence="1">
    <location>
        <begin position="1"/>
        <end position="20"/>
    </location>
</feature>
<reference evidence="3 4" key="1">
    <citation type="submission" date="2014-03" db="EMBL/GenBank/DDBJ databases">
        <title>Genome of Polynucleobacter strain MWH-MoK4.</title>
        <authorList>
            <person name="Hahn M.W."/>
        </authorList>
    </citation>
    <scope>NUCLEOTIDE SEQUENCE [LARGE SCALE GENOMIC DNA]</scope>
    <source>
        <strain evidence="3 4">MWH-MoK4</strain>
    </source>
</reference>
<keyword evidence="4" id="KW-1185">Reference proteome</keyword>
<feature type="chain" id="PRO_5002416560" description="Thioredoxin domain-containing protein" evidence="1">
    <location>
        <begin position="21"/>
        <end position="158"/>
    </location>
</feature>
<dbReference type="PATRIC" id="fig|576611.7.peg.596"/>
<dbReference type="EMBL" id="CP007501">
    <property type="protein sequence ID" value="AKD24922.1"/>
    <property type="molecule type" value="Genomic_DNA"/>
</dbReference>
<dbReference type="CDD" id="cd02966">
    <property type="entry name" value="TlpA_like_family"/>
    <property type="match status" value="1"/>
</dbReference>
<dbReference type="InterPro" id="IPR036249">
    <property type="entry name" value="Thioredoxin-like_sf"/>
</dbReference>
<dbReference type="Gene3D" id="3.40.30.10">
    <property type="entry name" value="Glutaredoxin"/>
    <property type="match status" value="1"/>
</dbReference>
<evidence type="ECO:0000313" key="3">
    <source>
        <dbReference type="EMBL" id="AKD24922.1"/>
    </source>
</evidence>
<dbReference type="InterPro" id="IPR013766">
    <property type="entry name" value="Thioredoxin_domain"/>
</dbReference>
<accession>A0A0E3ZLG8</accession>
<dbReference type="HOGENOM" id="CLU_110678_0_0_4"/>
<sequence>MKRIVLAVSIFLAICHAAYADPINLKPYQQGEWPSILQSANHDPIAIHFWGVTCPACVKEMPQWGRFVEKNKNLKIIFIQVDDVSPEMIKKMLSKAKLDDATHYYVSSPFDERLRYEIDPKWRGETPITILVNRKGQANRKTGPMDFSQLSSWFNKNN</sequence>
<proteinExistence type="predicted"/>
<evidence type="ECO:0000259" key="2">
    <source>
        <dbReference type="PROSITE" id="PS51352"/>
    </source>
</evidence>
<organism evidence="3 4">
    <name type="scientific">Polynucleobacter duraquae</name>
    <dbReference type="NCBI Taxonomy" id="1835254"/>
    <lineage>
        <taxon>Bacteria</taxon>
        <taxon>Pseudomonadati</taxon>
        <taxon>Pseudomonadota</taxon>
        <taxon>Betaproteobacteria</taxon>
        <taxon>Burkholderiales</taxon>
        <taxon>Burkholderiaceae</taxon>
        <taxon>Polynucleobacter</taxon>
    </lineage>
</organism>
<dbReference type="RefSeq" id="WP_046329802.1">
    <property type="nucleotide sequence ID" value="NZ_CP007501.1"/>
</dbReference>
<evidence type="ECO:0000313" key="4">
    <source>
        <dbReference type="Proteomes" id="UP000061135"/>
    </source>
</evidence>
<dbReference type="STRING" id="1835254.CL55_00005890"/>
<name>A0A0E3ZLG8_9BURK</name>
<dbReference type="OrthoDB" id="5956088at2"/>
<gene>
    <name evidence="3" type="ORF">CL55_00005890</name>
</gene>
<evidence type="ECO:0000256" key="1">
    <source>
        <dbReference type="SAM" id="SignalP"/>
    </source>
</evidence>
<keyword evidence="1" id="KW-0732">Signal</keyword>
<protein>
    <recommendedName>
        <fullName evidence="2">Thioredoxin domain-containing protein</fullName>
    </recommendedName>
</protein>
<dbReference type="AlphaFoldDB" id="A0A0E3ZLG8"/>
<dbReference type="PROSITE" id="PS51352">
    <property type="entry name" value="THIOREDOXIN_2"/>
    <property type="match status" value="1"/>
</dbReference>
<dbReference type="Proteomes" id="UP000061135">
    <property type="component" value="Chromosome"/>
</dbReference>